<gene>
    <name evidence="14" type="ORF">ACFPPC_22270</name>
</gene>
<keyword evidence="5" id="KW-0677">Repeat</keyword>
<evidence type="ECO:0000256" key="7">
    <source>
        <dbReference type="ARBA" id="ARBA00023122"/>
    </source>
</evidence>
<evidence type="ECO:0000259" key="12">
    <source>
        <dbReference type="PROSITE" id="PS51371"/>
    </source>
</evidence>
<reference evidence="15" key="1">
    <citation type="journal article" date="2019" name="Int. J. Syst. Evol. Microbiol.">
        <title>The Global Catalogue of Microorganisms (GCM) 10K type strain sequencing project: providing services to taxonomists for standard genome sequencing and annotation.</title>
        <authorList>
            <consortium name="The Broad Institute Genomics Platform"/>
            <consortium name="The Broad Institute Genome Sequencing Center for Infectious Disease"/>
            <person name="Wu L."/>
            <person name="Ma J."/>
        </authorList>
    </citation>
    <scope>NUCLEOTIDE SEQUENCE [LARGE SCALE GENOMIC DNA]</scope>
    <source>
        <strain evidence="15">CGMCC 1.16326</strain>
    </source>
</reference>
<dbReference type="SUPFAM" id="SSF56176">
    <property type="entry name" value="FAD-binding/transporter-associated domain-like"/>
    <property type="match status" value="1"/>
</dbReference>
<dbReference type="InterPro" id="IPR002550">
    <property type="entry name" value="CNNM"/>
</dbReference>
<dbReference type="RefSeq" id="WP_291679210.1">
    <property type="nucleotide sequence ID" value="NZ_JBHSLV010000047.1"/>
</dbReference>
<dbReference type="InterPro" id="IPR016169">
    <property type="entry name" value="FAD-bd_PCMH_sub2"/>
</dbReference>
<dbReference type="InterPro" id="IPR000644">
    <property type="entry name" value="CBS_dom"/>
</dbReference>
<keyword evidence="7 9" id="KW-0129">CBS domain</keyword>
<evidence type="ECO:0000256" key="6">
    <source>
        <dbReference type="ARBA" id="ARBA00022989"/>
    </source>
</evidence>
<dbReference type="Pfam" id="PF01595">
    <property type="entry name" value="CNNM"/>
    <property type="match status" value="1"/>
</dbReference>
<name>A0ABW0HK21_9HYPH</name>
<comment type="similarity">
    <text evidence="2">Belongs to the UPF0053 family. Hemolysin C subfamily.</text>
</comment>
<organism evidence="14 15">
    <name type="scientific">Bosea vestrisii</name>
    <dbReference type="NCBI Taxonomy" id="151416"/>
    <lineage>
        <taxon>Bacteria</taxon>
        <taxon>Pseudomonadati</taxon>
        <taxon>Pseudomonadota</taxon>
        <taxon>Alphaproteobacteria</taxon>
        <taxon>Hyphomicrobiales</taxon>
        <taxon>Boseaceae</taxon>
        <taxon>Bosea</taxon>
    </lineage>
</organism>
<dbReference type="Gene3D" id="3.30.465.10">
    <property type="match status" value="1"/>
</dbReference>
<dbReference type="InterPro" id="IPR046342">
    <property type="entry name" value="CBS_dom_sf"/>
</dbReference>
<evidence type="ECO:0000256" key="1">
    <source>
        <dbReference type="ARBA" id="ARBA00004651"/>
    </source>
</evidence>
<evidence type="ECO:0000313" key="15">
    <source>
        <dbReference type="Proteomes" id="UP001596104"/>
    </source>
</evidence>
<keyword evidence="3" id="KW-1003">Cell membrane</keyword>
<dbReference type="CDD" id="cd04590">
    <property type="entry name" value="CBS_pair_CorC_HlyC_assoc"/>
    <property type="match status" value="1"/>
</dbReference>
<evidence type="ECO:0000313" key="14">
    <source>
        <dbReference type="EMBL" id="MFC5395359.1"/>
    </source>
</evidence>
<evidence type="ECO:0000256" key="5">
    <source>
        <dbReference type="ARBA" id="ARBA00022737"/>
    </source>
</evidence>
<keyword evidence="8 10" id="KW-0472">Membrane</keyword>
<dbReference type="EMBL" id="JBHSLV010000047">
    <property type="protein sequence ID" value="MFC5395359.1"/>
    <property type="molecule type" value="Genomic_DNA"/>
</dbReference>
<feature type="transmembrane region" description="Helical" evidence="11">
    <location>
        <begin position="12"/>
        <end position="36"/>
    </location>
</feature>
<dbReference type="Gene3D" id="3.10.580.10">
    <property type="entry name" value="CBS-domain"/>
    <property type="match status" value="1"/>
</dbReference>
<dbReference type="SUPFAM" id="SSF54631">
    <property type="entry name" value="CBS-domain pair"/>
    <property type="match status" value="1"/>
</dbReference>
<protein>
    <submittedName>
        <fullName evidence="14">HlyC/CorC family transporter</fullName>
    </submittedName>
</protein>
<feature type="domain" description="CNNM transmembrane" evidence="13">
    <location>
        <begin position="5"/>
        <end position="194"/>
    </location>
</feature>
<dbReference type="InterPro" id="IPR036318">
    <property type="entry name" value="FAD-bd_PCMH-like_sf"/>
</dbReference>
<keyword evidence="4 10" id="KW-0812">Transmembrane</keyword>
<keyword evidence="15" id="KW-1185">Reference proteome</keyword>
<evidence type="ECO:0000256" key="10">
    <source>
        <dbReference type="PROSITE-ProRule" id="PRU01193"/>
    </source>
</evidence>
<dbReference type="PANTHER" id="PTHR22777">
    <property type="entry name" value="HEMOLYSIN-RELATED"/>
    <property type="match status" value="1"/>
</dbReference>
<evidence type="ECO:0000256" key="2">
    <source>
        <dbReference type="ARBA" id="ARBA00006446"/>
    </source>
</evidence>
<dbReference type="PROSITE" id="PS51371">
    <property type="entry name" value="CBS"/>
    <property type="match status" value="2"/>
</dbReference>
<accession>A0ABW0HK21</accession>
<feature type="domain" description="CBS" evidence="12">
    <location>
        <begin position="213"/>
        <end position="273"/>
    </location>
</feature>
<dbReference type="PROSITE" id="PS51846">
    <property type="entry name" value="CNNM"/>
    <property type="match status" value="1"/>
</dbReference>
<evidence type="ECO:0000256" key="3">
    <source>
        <dbReference type="ARBA" id="ARBA00022475"/>
    </source>
</evidence>
<evidence type="ECO:0000256" key="9">
    <source>
        <dbReference type="PROSITE-ProRule" id="PRU00703"/>
    </source>
</evidence>
<feature type="transmembrane region" description="Helical" evidence="11">
    <location>
        <begin position="83"/>
        <end position="111"/>
    </location>
</feature>
<dbReference type="Proteomes" id="UP001596104">
    <property type="component" value="Unassembled WGS sequence"/>
</dbReference>
<dbReference type="PANTHER" id="PTHR22777:SF32">
    <property type="entry name" value="UPF0053 INNER MEMBRANE PROTEIN YFJD"/>
    <property type="match status" value="1"/>
</dbReference>
<dbReference type="InterPro" id="IPR005170">
    <property type="entry name" value="Transptr-assoc_dom"/>
</dbReference>
<dbReference type="InterPro" id="IPR044751">
    <property type="entry name" value="Ion_transp-like_CBS"/>
</dbReference>
<keyword evidence="6 10" id="KW-1133">Transmembrane helix</keyword>
<feature type="domain" description="CBS" evidence="12">
    <location>
        <begin position="278"/>
        <end position="338"/>
    </location>
</feature>
<dbReference type="Pfam" id="PF00571">
    <property type="entry name" value="CBS"/>
    <property type="match status" value="2"/>
</dbReference>
<dbReference type="SMART" id="SM01091">
    <property type="entry name" value="CorC_HlyC"/>
    <property type="match status" value="1"/>
</dbReference>
<evidence type="ECO:0000256" key="11">
    <source>
        <dbReference type="SAM" id="Phobius"/>
    </source>
</evidence>
<proteinExistence type="inferred from homology"/>
<comment type="subcellular location">
    <subcellularLocation>
        <location evidence="1">Cell membrane</location>
        <topology evidence="1">Multi-pass membrane protein</topology>
    </subcellularLocation>
</comment>
<evidence type="ECO:0000259" key="13">
    <source>
        <dbReference type="PROSITE" id="PS51846"/>
    </source>
</evidence>
<evidence type="ECO:0000256" key="8">
    <source>
        <dbReference type="ARBA" id="ARBA00023136"/>
    </source>
</evidence>
<dbReference type="Pfam" id="PF03471">
    <property type="entry name" value="CorC_HlyC"/>
    <property type="match status" value="1"/>
</dbReference>
<comment type="caution">
    <text evidence="14">The sequence shown here is derived from an EMBL/GenBank/DDBJ whole genome shotgun (WGS) entry which is preliminary data.</text>
</comment>
<evidence type="ECO:0000256" key="4">
    <source>
        <dbReference type="ARBA" id="ARBA00022692"/>
    </source>
</evidence>
<sequence length="441" mass="47601">MVAIPHLDPWLAIAVVALGVFLTGFLAAADAALHAISRAKLVQQEKAGSRRAAIALRVLGDRERLSGVFLLARTLVKTATASFAAYAALASFGVSGAACLAIAVALIVVVLGELAPRMAAVAEPERMALKLVRPVARLLAVLGPPVRLMQWFARRSLGLFGLRIDSQRPVLAIDEILRDQVELMRQEGTVEKADGDMVSGLLDLKQLEVADVMIHRTKMRTINLDLGPEAIVREVLASPYTRMPLWRDKPENIVGVLHAKDLLRALDAAGGDACKLDVATIALESWFVPVNTPLPEQLKAFLARKTHFALVVDEYGEVMGLVTLEDILEEIVGDIRDEHDIAVPGLRQQPDGAVIVDGGVPIRDLNRAMDWQLPDDEATTIAGLVIHEARAIPDAGQAFTFHGFRFEVMRKSRNRLTALRVAPAGNGTLAEPDAATASVRG</sequence>